<reference evidence="11 12" key="1">
    <citation type="submission" date="2018-10" db="EMBL/GenBank/DDBJ databases">
        <title>Genomic Encyclopedia of Archaeal and Bacterial Type Strains, Phase II (KMG-II): from individual species to whole genera.</title>
        <authorList>
            <person name="Goeker M."/>
        </authorList>
    </citation>
    <scope>NUCLEOTIDE SEQUENCE [LARGE SCALE GENOMIC DNA]</scope>
    <source>
        <strain evidence="11 12">DSM 14954</strain>
    </source>
</reference>
<dbReference type="GO" id="GO:0046983">
    <property type="term" value="F:protein dimerization activity"/>
    <property type="evidence" value="ECO:0007669"/>
    <property type="project" value="InterPro"/>
</dbReference>
<keyword evidence="6 11" id="KW-0418">Kinase</keyword>
<evidence type="ECO:0000259" key="10">
    <source>
        <dbReference type="SMART" id="SM00387"/>
    </source>
</evidence>
<dbReference type="InterPro" id="IPR003018">
    <property type="entry name" value="GAF"/>
</dbReference>
<keyword evidence="8" id="KW-0902">Two-component regulatory system</keyword>
<evidence type="ECO:0000313" key="12">
    <source>
        <dbReference type="Proteomes" id="UP000278962"/>
    </source>
</evidence>
<dbReference type="EMBL" id="RBIL01000001">
    <property type="protein sequence ID" value="RKQ93575.1"/>
    <property type="molecule type" value="Genomic_DNA"/>
</dbReference>
<comment type="caution">
    <text evidence="11">The sequence shown here is derived from an EMBL/GenBank/DDBJ whole genome shotgun (WGS) entry which is preliminary data.</text>
</comment>
<organism evidence="11 12">
    <name type="scientific">Solirubrobacter pauli</name>
    <dbReference type="NCBI Taxonomy" id="166793"/>
    <lineage>
        <taxon>Bacteria</taxon>
        <taxon>Bacillati</taxon>
        <taxon>Actinomycetota</taxon>
        <taxon>Thermoleophilia</taxon>
        <taxon>Solirubrobacterales</taxon>
        <taxon>Solirubrobacteraceae</taxon>
        <taxon>Solirubrobacter</taxon>
    </lineage>
</organism>
<evidence type="ECO:0000256" key="2">
    <source>
        <dbReference type="ARBA" id="ARBA00012438"/>
    </source>
</evidence>
<dbReference type="Proteomes" id="UP000278962">
    <property type="component" value="Unassembled WGS sequence"/>
</dbReference>
<evidence type="ECO:0000256" key="1">
    <source>
        <dbReference type="ARBA" id="ARBA00000085"/>
    </source>
</evidence>
<proteinExistence type="predicted"/>
<dbReference type="SUPFAM" id="SSF55874">
    <property type="entry name" value="ATPase domain of HSP90 chaperone/DNA topoisomerase II/histidine kinase"/>
    <property type="match status" value="1"/>
</dbReference>
<keyword evidence="3" id="KW-0597">Phosphoprotein</keyword>
<evidence type="ECO:0000259" key="9">
    <source>
        <dbReference type="SMART" id="SM00065"/>
    </source>
</evidence>
<dbReference type="SUPFAM" id="SSF55781">
    <property type="entry name" value="GAF domain-like"/>
    <property type="match status" value="1"/>
</dbReference>
<keyword evidence="7" id="KW-0067">ATP-binding</keyword>
<evidence type="ECO:0000256" key="3">
    <source>
        <dbReference type="ARBA" id="ARBA00022553"/>
    </source>
</evidence>
<dbReference type="GO" id="GO:0000155">
    <property type="term" value="F:phosphorelay sensor kinase activity"/>
    <property type="evidence" value="ECO:0007669"/>
    <property type="project" value="InterPro"/>
</dbReference>
<dbReference type="Pfam" id="PF02518">
    <property type="entry name" value="HATPase_c"/>
    <property type="match status" value="1"/>
</dbReference>
<dbReference type="CDD" id="cd16917">
    <property type="entry name" value="HATPase_UhpB-NarQ-NarX-like"/>
    <property type="match status" value="1"/>
</dbReference>
<dbReference type="EC" id="2.7.13.3" evidence="2"/>
<evidence type="ECO:0000313" key="11">
    <source>
        <dbReference type="EMBL" id="RKQ93575.1"/>
    </source>
</evidence>
<keyword evidence="5" id="KW-0547">Nucleotide-binding</keyword>
<dbReference type="PANTHER" id="PTHR24421">
    <property type="entry name" value="NITRATE/NITRITE SENSOR PROTEIN NARX-RELATED"/>
    <property type="match status" value="1"/>
</dbReference>
<dbReference type="InterPro" id="IPR011712">
    <property type="entry name" value="Sig_transdc_His_kin_sub3_dim/P"/>
</dbReference>
<feature type="domain" description="GAF" evidence="9">
    <location>
        <begin position="24"/>
        <end position="171"/>
    </location>
</feature>
<dbReference type="PANTHER" id="PTHR24421:SF10">
    <property type="entry name" value="NITRATE_NITRITE SENSOR PROTEIN NARQ"/>
    <property type="match status" value="1"/>
</dbReference>
<dbReference type="AlphaFoldDB" id="A0A660LH79"/>
<evidence type="ECO:0000256" key="5">
    <source>
        <dbReference type="ARBA" id="ARBA00022741"/>
    </source>
</evidence>
<dbReference type="GO" id="GO:0016020">
    <property type="term" value="C:membrane"/>
    <property type="evidence" value="ECO:0007669"/>
    <property type="project" value="InterPro"/>
</dbReference>
<accession>A0A660LH79</accession>
<gene>
    <name evidence="11" type="ORF">C8N24_3445</name>
</gene>
<feature type="domain" description="Histidine kinase/HSP90-like ATPase" evidence="10">
    <location>
        <begin position="276"/>
        <end position="366"/>
    </location>
</feature>
<dbReference type="InterPro" id="IPR050482">
    <property type="entry name" value="Sensor_HK_TwoCompSys"/>
</dbReference>
<dbReference type="Gene3D" id="3.30.565.10">
    <property type="entry name" value="Histidine kinase-like ATPase, C-terminal domain"/>
    <property type="match status" value="1"/>
</dbReference>
<keyword evidence="12" id="KW-1185">Reference proteome</keyword>
<dbReference type="InterPro" id="IPR003594">
    <property type="entry name" value="HATPase_dom"/>
</dbReference>
<dbReference type="Pfam" id="PF07730">
    <property type="entry name" value="HisKA_3"/>
    <property type="match status" value="1"/>
</dbReference>
<protein>
    <recommendedName>
        <fullName evidence="2">histidine kinase</fullName>
        <ecNumber evidence="2">2.7.13.3</ecNumber>
    </recommendedName>
</protein>
<keyword evidence="4" id="KW-0808">Transferase</keyword>
<comment type="catalytic activity">
    <reaction evidence="1">
        <text>ATP + protein L-histidine = ADP + protein N-phospho-L-histidine.</text>
        <dbReference type="EC" id="2.7.13.3"/>
    </reaction>
</comment>
<dbReference type="GO" id="GO:0005524">
    <property type="term" value="F:ATP binding"/>
    <property type="evidence" value="ECO:0007669"/>
    <property type="project" value="UniProtKB-KW"/>
</dbReference>
<evidence type="ECO:0000256" key="8">
    <source>
        <dbReference type="ARBA" id="ARBA00023012"/>
    </source>
</evidence>
<dbReference type="Gene3D" id="1.20.5.1930">
    <property type="match status" value="1"/>
</dbReference>
<evidence type="ECO:0000256" key="6">
    <source>
        <dbReference type="ARBA" id="ARBA00022777"/>
    </source>
</evidence>
<evidence type="ECO:0000256" key="4">
    <source>
        <dbReference type="ARBA" id="ARBA00022679"/>
    </source>
</evidence>
<evidence type="ECO:0000256" key="7">
    <source>
        <dbReference type="ARBA" id="ARBA00022840"/>
    </source>
</evidence>
<sequence length="366" mass="38759">MSIAAHPVESSLLTRLATGTAGAVGKEFLRCLVTELAGALDADMAFVAERCGDGEACTLASFGKPGVELREGQVFTLAGTPCEDAYTHDLLLVSRGARLRYPEDAFLRRYALDGYLAVALRDGRGEAIGHIGVISARTPLDPAPSELQALRIFAARAGAELERRRHEVALLRAADEERRRIGRDLHDGAQQRLVVLGQALDLALRELEADPGRAVARLSAAREQAVIAGRELRELAQGLHPVGLERGLRPALSALAVQSPLPVRIEALPDERPSAVIEATVWFLVSEALTNAIKHAAATELRVRVTASDDELLVAVADNGAGGACPSRGTGLQGLRARVEALGGTLAIHSPRGAGTALTARLRPRP</sequence>
<dbReference type="SMART" id="SM00065">
    <property type="entry name" value="GAF"/>
    <property type="match status" value="1"/>
</dbReference>
<dbReference type="RefSeq" id="WP_170179155.1">
    <property type="nucleotide sequence ID" value="NZ_RBIL01000001.1"/>
</dbReference>
<dbReference type="InterPro" id="IPR036890">
    <property type="entry name" value="HATPase_C_sf"/>
</dbReference>
<dbReference type="SMART" id="SM00387">
    <property type="entry name" value="HATPase_c"/>
    <property type="match status" value="1"/>
</dbReference>
<name>A0A660LH79_9ACTN</name>